<keyword evidence="3 9" id="KW-0812">Transmembrane</keyword>
<dbReference type="InterPro" id="IPR017871">
    <property type="entry name" value="ABC_transporter-like_CS"/>
</dbReference>
<dbReference type="RefSeq" id="WP_044885281.1">
    <property type="nucleotide sequence ID" value="NZ_JYFN01000017.1"/>
</dbReference>
<dbReference type="InterPro" id="IPR003439">
    <property type="entry name" value="ABC_transporter-like_ATP-bd"/>
</dbReference>
<dbReference type="PATRIC" id="fig|1502723.3.peg.1759"/>
<evidence type="ECO:0000256" key="6">
    <source>
        <dbReference type="ARBA" id="ARBA00022989"/>
    </source>
</evidence>
<dbReference type="PANTHER" id="PTHR24221:SF654">
    <property type="entry name" value="ATP-BINDING CASSETTE SUB-FAMILY B MEMBER 6"/>
    <property type="match status" value="1"/>
</dbReference>
<feature type="transmembrane region" description="Helical" evidence="9">
    <location>
        <begin position="241"/>
        <end position="262"/>
    </location>
</feature>
<dbReference type="PROSITE" id="PS50929">
    <property type="entry name" value="ABC_TM1F"/>
    <property type="match status" value="1"/>
</dbReference>
<comment type="subcellular location">
    <subcellularLocation>
        <location evidence="1">Cell membrane</location>
        <topology evidence="1">Multi-pass membrane protein</topology>
    </subcellularLocation>
</comment>
<dbReference type="PROSITE" id="PS50893">
    <property type="entry name" value="ABC_TRANSPORTER_2"/>
    <property type="match status" value="1"/>
</dbReference>
<dbReference type="CDD" id="cd03225">
    <property type="entry name" value="ABC_cobalt_CbiO_domain1"/>
    <property type="match status" value="1"/>
</dbReference>
<dbReference type="InterPro" id="IPR015856">
    <property type="entry name" value="ABC_transpr_CbiO/EcfA_su"/>
</dbReference>
<dbReference type="GO" id="GO:1904680">
    <property type="term" value="F:peptide transmembrane transporter activity"/>
    <property type="evidence" value="ECO:0007669"/>
    <property type="project" value="InterPro"/>
</dbReference>
<evidence type="ECO:0000256" key="1">
    <source>
        <dbReference type="ARBA" id="ARBA00004651"/>
    </source>
</evidence>
<dbReference type="PANTHER" id="PTHR24221">
    <property type="entry name" value="ATP-BINDING CASSETTE SUB-FAMILY B"/>
    <property type="match status" value="1"/>
</dbReference>
<comment type="caution">
    <text evidence="12">The sequence shown here is derived from an EMBL/GenBank/DDBJ whole genome shotgun (WGS) entry which is preliminary data.</text>
</comment>
<dbReference type="SMART" id="SM00382">
    <property type="entry name" value="AAA"/>
    <property type="match status" value="1"/>
</dbReference>
<dbReference type="NCBIfam" id="TIGR01194">
    <property type="entry name" value="cyc_pep_trnsptr"/>
    <property type="match status" value="1"/>
</dbReference>
<keyword evidence="2" id="KW-0813">Transport</keyword>
<feature type="domain" description="ABC transporter" evidence="10">
    <location>
        <begin position="344"/>
        <end position="569"/>
    </location>
</feature>
<dbReference type="GO" id="GO:0015833">
    <property type="term" value="P:peptide transport"/>
    <property type="evidence" value="ECO:0007669"/>
    <property type="project" value="InterPro"/>
</dbReference>
<dbReference type="OrthoDB" id="9806127at2"/>
<sequence length="571" mass="61764" precursor="true">MILFSYLLRSSRRAFLLAVAASVVSGATGAAFIAVVNQALGHPADASAALILAFTALCLVTVVTRFVSQHLLFRLSQGVLSGLRRRLVDDILGARLRTVEKIGTAPLYSALSDDVVVIADALPGLPIVCSSVAFTIVCLVYLVIVSPTAALATLVAVVVGVVVYRLFSSSGLRALAAAREQQDLLFEHFRGVTEGIKELKLNRRRREVLAGTELNATADSYRRHSVVGLSVFEGAAASGQAVFFGLIGVLLFVLPAYTAISAKTLTDSVLVVLFLVSSLQGGLTWLPMLGRASVALGTIEERIGLLRDGDREDGDREEGDRDDGVREESANRSGAGASPDWSRLQLCGVSHRYPGPAGEEFVLGPLDLEFRRGEIVFVVGANGSGKSTLGKVLTGLYPPERGAIRVDGTEVTAANRDAYRQHFSAVFADFFLFDSLLGLPDGGRAEKARHHLKRLALDHKVAIVGDRFSTTALSQGQRKRLALLAAYLEDRPCCLFDEWAADQDPMFKEFFYTELLAELKAGGRMVIVISHDDRYFHVADRVIRLDQGQIRQEENPDEQLAVSRTGAEPAR</sequence>
<dbReference type="GO" id="GO:0016887">
    <property type="term" value="F:ATP hydrolysis activity"/>
    <property type="evidence" value="ECO:0007669"/>
    <property type="project" value="InterPro"/>
</dbReference>
<evidence type="ECO:0000256" key="5">
    <source>
        <dbReference type="ARBA" id="ARBA00022840"/>
    </source>
</evidence>
<dbReference type="InterPro" id="IPR027417">
    <property type="entry name" value="P-loop_NTPase"/>
</dbReference>
<dbReference type="GO" id="GO:0140359">
    <property type="term" value="F:ABC-type transporter activity"/>
    <property type="evidence" value="ECO:0007669"/>
    <property type="project" value="InterPro"/>
</dbReference>
<accession>A0A0D8BFH4</accession>
<feature type="domain" description="ABC transmembrane type-1" evidence="11">
    <location>
        <begin position="14"/>
        <end position="295"/>
    </location>
</feature>
<keyword evidence="13" id="KW-1185">Reference proteome</keyword>
<evidence type="ECO:0000256" key="9">
    <source>
        <dbReference type="SAM" id="Phobius"/>
    </source>
</evidence>
<dbReference type="InterPro" id="IPR003593">
    <property type="entry name" value="AAA+_ATPase"/>
</dbReference>
<evidence type="ECO:0000256" key="8">
    <source>
        <dbReference type="SAM" id="MobiDB-lite"/>
    </source>
</evidence>
<dbReference type="PROSITE" id="PS00211">
    <property type="entry name" value="ABC_TRANSPORTER_1"/>
    <property type="match status" value="1"/>
</dbReference>
<dbReference type="GO" id="GO:0005524">
    <property type="term" value="F:ATP binding"/>
    <property type="evidence" value="ECO:0007669"/>
    <property type="project" value="UniProtKB-KW"/>
</dbReference>
<dbReference type="InterPro" id="IPR011527">
    <property type="entry name" value="ABC1_TM_dom"/>
</dbReference>
<evidence type="ECO:0000313" key="12">
    <source>
        <dbReference type="EMBL" id="KJE23038.1"/>
    </source>
</evidence>
<dbReference type="EMBL" id="JYFN01000017">
    <property type="protein sequence ID" value="KJE23038.1"/>
    <property type="molecule type" value="Genomic_DNA"/>
</dbReference>
<keyword evidence="4" id="KW-0547">Nucleotide-binding</keyword>
<dbReference type="GO" id="GO:0005886">
    <property type="term" value="C:plasma membrane"/>
    <property type="evidence" value="ECO:0007669"/>
    <property type="project" value="UniProtKB-SubCell"/>
</dbReference>
<feature type="region of interest" description="Disordered" evidence="8">
    <location>
        <begin position="307"/>
        <end position="339"/>
    </location>
</feature>
<feature type="transmembrane region" description="Helical" evidence="9">
    <location>
        <begin position="125"/>
        <end position="144"/>
    </location>
</feature>
<evidence type="ECO:0000256" key="7">
    <source>
        <dbReference type="ARBA" id="ARBA00023136"/>
    </source>
</evidence>
<dbReference type="Pfam" id="PF00664">
    <property type="entry name" value="ABC_membrane"/>
    <property type="match status" value="1"/>
</dbReference>
<name>A0A0D8BFH4_9ACTN</name>
<dbReference type="Gene3D" id="3.40.50.300">
    <property type="entry name" value="P-loop containing nucleotide triphosphate hydrolases"/>
    <property type="match status" value="1"/>
</dbReference>
<dbReference type="AlphaFoldDB" id="A0A0D8BFH4"/>
<organism evidence="12 13">
    <name type="scientific">Frankia torreyi</name>
    <dbReference type="NCBI Taxonomy" id="1856"/>
    <lineage>
        <taxon>Bacteria</taxon>
        <taxon>Bacillati</taxon>
        <taxon>Actinomycetota</taxon>
        <taxon>Actinomycetes</taxon>
        <taxon>Frankiales</taxon>
        <taxon>Frankiaceae</taxon>
        <taxon>Frankia</taxon>
    </lineage>
</organism>
<dbReference type="InterPro" id="IPR005898">
    <property type="entry name" value="Cyc_pep_transpt_SyrD/YojI"/>
</dbReference>
<protein>
    <submittedName>
        <fullName evidence="12">Cyclic peptide transporter</fullName>
    </submittedName>
</protein>
<dbReference type="InterPro" id="IPR039421">
    <property type="entry name" value="Type_1_exporter"/>
</dbReference>
<dbReference type="SUPFAM" id="SSF52540">
    <property type="entry name" value="P-loop containing nucleoside triphosphate hydrolases"/>
    <property type="match status" value="1"/>
</dbReference>
<dbReference type="InterPro" id="IPR036640">
    <property type="entry name" value="ABC1_TM_sf"/>
</dbReference>
<reference evidence="13" key="1">
    <citation type="submission" date="2015-02" db="EMBL/GenBank/DDBJ databases">
        <title>Draft Genome of Frankia sp. CpI1-S.</title>
        <authorList>
            <person name="Oshone R.T."/>
            <person name="Ngom M."/>
            <person name="Ghodhbane-Gtari F."/>
            <person name="Gtari M."/>
            <person name="Morris K."/>
            <person name="Thomas K."/>
            <person name="Sen A."/>
            <person name="Tisa L.S."/>
        </authorList>
    </citation>
    <scope>NUCLEOTIDE SEQUENCE [LARGE SCALE GENOMIC DNA]</scope>
    <source>
        <strain evidence="13">CpI1-S</strain>
    </source>
</reference>
<evidence type="ECO:0000256" key="3">
    <source>
        <dbReference type="ARBA" id="ARBA00022692"/>
    </source>
</evidence>
<keyword evidence="6 9" id="KW-1133">Transmembrane helix</keyword>
<evidence type="ECO:0000256" key="4">
    <source>
        <dbReference type="ARBA" id="ARBA00022741"/>
    </source>
</evidence>
<dbReference type="GO" id="GO:0034040">
    <property type="term" value="F:ATPase-coupled lipid transmembrane transporter activity"/>
    <property type="evidence" value="ECO:0007669"/>
    <property type="project" value="TreeGrafter"/>
</dbReference>
<feature type="transmembrane region" description="Helical" evidence="9">
    <location>
        <begin position="150"/>
        <end position="167"/>
    </location>
</feature>
<feature type="compositionally biased region" description="Basic and acidic residues" evidence="8">
    <location>
        <begin position="307"/>
        <end position="330"/>
    </location>
</feature>
<evidence type="ECO:0000256" key="2">
    <source>
        <dbReference type="ARBA" id="ARBA00022448"/>
    </source>
</evidence>
<feature type="transmembrane region" description="Helical" evidence="9">
    <location>
        <begin position="268"/>
        <end position="286"/>
    </location>
</feature>
<dbReference type="Pfam" id="PF00005">
    <property type="entry name" value="ABC_tran"/>
    <property type="match status" value="1"/>
</dbReference>
<dbReference type="Proteomes" id="UP000032545">
    <property type="component" value="Unassembled WGS sequence"/>
</dbReference>
<keyword evidence="5" id="KW-0067">ATP-binding</keyword>
<evidence type="ECO:0000259" key="10">
    <source>
        <dbReference type="PROSITE" id="PS50893"/>
    </source>
</evidence>
<keyword evidence="7 9" id="KW-0472">Membrane</keyword>
<evidence type="ECO:0000259" key="11">
    <source>
        <dbReference type="PROSITE" id="PS50929"/>
    </source>
</evidence>
<proteinExistence type="predicted"/>
<feature type="transmembrane region" description="Helical" evidence="9">
    <location>
        <begin position="46"/>
        <end position="67"/>
    </location>
</feature>
<evidence type="ECO:0000313" key="13">
    <source>
        <dbReference type="Proteomes" id="UP000032545"/>
    </source>
</evidence>
<gene>
    <name evidence="12" type="ORF">FF36_02640</name>
</gene>
<reference evidence="12 13" key="2">
    <citation type="journal article" date="2016" name="Genome Announc.">
        <title>Permanent Draft Genome Sequences for Two Variants of Frankia sp. Strain CpI1, the First Frankia Strain Isolated from Root Nodules of Comptonia peregrina.</title>
        <authorList>
            <person name="Oshone R."/>
            <person name="Hurst S.G.IV."/>
            <person name="Abebe-Akele F."/>
            <person name="Simpson S."/>
            <person name="Morris K."/>
            <person name="Thomas W.K."/>
            <person name="Tisa L.S."/>
        </authorList>
    </citation>
    <scope>NUCLEOTIDE SEQUENCE [LARGE SCALE GENOMIC DNA]</scope>
    <source>
        <strain evidence="13">CpI1-S</strain>
    </source>
</reference>
<dbReference type="SUPFAM" id="SSF90123">
    <property type="entry name" value="ABC transporter transmembrane region"/>
    <property type="match status" value="1"/>
</dbReference>
<dbReference type="Gene3D" id="1.20.1560.10">
    <property type="entry name" value="ABC transporter type 1, transmembrane domain"/>
    <property type="match status" value="1"/>
</dbReference>